<keyword evidence="1" id="KW-0723">Serine/threonine-protein kinase</keyword>
<comment type="caution">
    <text evidence="3">The sequence shown here is derived from an EMBL/GenBank/DDBJ whole genome shotgun (WGS) entry which is preliminary data.</text>
</comment>
<dbReference type="PANTHER" id="PTHR35526">
    <property type="entry name" value="ANTI-SIGMA-F FACTOR RSBW-RELATED"/>
    <property type="match status" value="1"/>
</dbReference>
<dbReference type="GO" id="GO:0004674">
    <property type="term" value="F:protein serine/threonine kinase activity"/>
    <property type="evidence" value="ECO:0007669"/>
    <property type="project" value="UniProtKB-KW"/>
</dbReference>
<keyword evidence="4" id="KW-1185">Reference proteome</keyword>
<dbReference type="PANTHER" id="PTHR35526:SF3">
    <property type="entry name" value="ANTI-SIGMA-F FACTOR RSBW"/>
    <property type="match status" value="1"/>
</dbReference>
<keyword evidence="3" id="KW-0808">Transferase</keyword>
<sequence>MRGLLRQALEHLAVPQTVIEEIVLALTEACANVVDHVHDQEAYQVEVSIDDELCRISVLDQGEGFDPGSVQTGGQPTDAERGRGLILMNALVDRLQFVQDDDGHHRVTFEKRLVPQQPHLRLLQS</sequence>
<dbReference type="SUPFAM" id="SSF55874">
    <property type="entry name" value="ATPase domain of HSP90 chaperone/DNA topoisomerase II/histidine kinase"/>
    <property type="match status" value="1"/>
</dbReference>
<evidence type="ECO:0000313" key="3">
    <source>
        <dbReference type="EMBL" id="RZU32441.1"/>
    </source>
</evidence>
<accession>A0A4Q7Y8I4</accession>
<dbReference type="InterPro" id="IPR003594">
    <property type="entry name" value="HATPase_dom"/>
</dbReference>
<dbReference type="EMBL" id="SHKV01000001">
    <property type="protein sequence ID" value="RZU32441.1"/>
    <property type="molecule type" value="Genomic_DNA"/>
</dbReference>
<reference evidence="3 4" key="1">
    <citation type="submission" date="2019-02" db="EMBL/GenBank/DDBJ databases">
        <title>Sequencing the genomes of 1000 actinobacteria strains.</title>
        <authorList>
            <person name="Klenk H.-P."/>
        </authorList>
    </citation>
    <scope>NUCLEOTIDE SEQUENCE [LARGE SCALE GENOMIC DNA]</scope>
    <source>
        <strain evidence="3 4">DSM 44509</strain>
    </source>
</reference>
<dbReference type="InterPro" id="IPR050267">
    <property type="entry name" value="Anti-sigma-factor_SerPK"/>
</dbReference>
<dbReference type="Gene3D" id="3.30.565.10">
    <property type="entry name" value="Histidine kinase-like ATPase, C-terminal domain"/>
    <property type="match status" value="1"/>
</dbReference>
<keyword evidence="3" id="KW-0418">Kinase</keyword>
<dbReference type="AlphaFoldDB" id="A0A4Q7Y8I4"/>
<dbReference type="InterPro" id="IPR036890">
    <property type="entry name" value="HATPase_C_sf"/>
</dbReference>
<organism evidence="3 4">
    <name type="scientific">Blastococcus saxobsidens</name>
    <dbReference type="NCBI Taxonomy" id="138336"/>
    <lineage>
        <taxon>Bacteria</taxon>
        <taxon>Bacillati</taxon>
        <taxon>Actinomycetota</taxon>
        <taxon>Actinomycetes</taxon>
        <taxon>Geodermatophilales</taxon>
        <taxon>Geodermatophilaceae</taxon>
        <taxon>Blastococcus</taxon>
    </lineage>
</organism>
<feature type="domain" description="Histidine kinase/HSP90-like ATPase" evidence="2">
    <location>
        <begin position="2"/>
        <end position="103"/>
    </location>
</feature>
<name>A0A4Q7Y8I4_9ACTN</name>
<proteinExistence type="predicted"/>
<evidence type="ECO:0000313" key="4">
    <source>
        <dbReference type="Proteomes" id="UP000292507"/>
    </source>
</evidence>
<evidence type="ECO:0000259" key="2">
    <source>
        <dbReference type="Pfam" id="PF13581"/>
    </source>
</evidence>
<evidence type="ECO:0000256" key="1">
    <source>
        <dbReference type="ARBA" id="ARBA00022527"/>
    </source>
</evidence>
<dbReference type="CDD" id="cd16936">
    <property type="entry name" value="HATPase_RsbW-like"/>
    <property type="match status" value="1"/>
</dbReference>
<dbReference type="Pfam" id="PF13581">
    <property type="entry name" value="HATPase_c_2"/>
    <property type="match status" value="1"/>
</dbReference>
<dbReference type="Proteomes" id="UP000292507">
    <property type="component" value="Unassembled WGS sequence"/>
</dbReference>
<protein>
    <submittedName>
        <fullName evidence="3">Serine/threonine-protein kinase RsbW</fullName>
    </submittedName>
</protein>
<gene>
    <name evidence="3" type="ORF">BKA19_2136</name>
</gene>